<sequence>MADKAPDTVQEPVQKPETLVPIITYNISLFPAAEMRKDLKRRRGQGTYLKLTADEPFDTFKAQLLVKIYNEMKPATLSFDNYIVSFTIPRLSPSPLAITNQKDYEELIGQVKKAKDLTATVYVQEMQNMKKHKEIQSGKENDSATSDRSSSDNSSDNNGKKKRKHKDKRKKTRAPKASDIDESNQPVNKNIRDLRN</sequence>
<dbReference type="OrthoDB" id="2685032at2759"/>
<dbReference type="AlphaFoldDB" id="A0A9P7ACJ6"/>
<evidence type="ECO:0000313" key="2">
    <source>
        <dbReference type="EMBL" id="KAG1786504.1"/>
    </source>
</evidence>
<evidence type="ECO:0000313" key="3">
    <source>
        <dbReference type="Proteomes" id="UP000719766"/>
    </source>
</evidence>
<proteinExistence type="predicted"/>
<name>A0A9P7ACJ6_9AGAM</name>
<dbReference type="GeneID" id="64601386"/>
<accession>A0A9P7ACJ6</accession>
<organism evidence="2 3">
    <name type="scientific">Suillus plorans</name>
    <dbReference type="NCBI Taxonomy" id="116603"/>
    <lineage>
        <taxon>Eukaryota</taxon>
        <taxon>Fungi</taxon>
        <taxon>Dikarya</taxon>
        <taxon>Basidiomycota</taxon>
        <taxon>Agaricomycotina</taxon>
        <taxon>Agaricomycetes</taxon>
        <taxon>Agaricomycetidae</taxon>
        <taxon>Boletales</taxon>
        <taxon>Suillineae</taxon>
        <taxon>Suillaceae</taxon>
        <taxon>Suillus</taxon>
    </lineage>
</organism>
<dbReference type="EMBL" id="JABBWE010000091">
    <property type="protein sequence ID" value="KAG1786504.1"/>
    <property type="molecule type" value="Genomic_DNA"/>
</dbReference>
<comment type="caution">
    <text evidence="2">The sequence shown here is derived from an EMBL/GenBank/DDBJ whole genome shotgun (WGS) entry which is preliminary data.</text>
</comment>
<gene>
    <name evidence="2" type="ORF">HD556DRAFT_1449597</name>
</gene>
<dbReference type="RefSeq" id="XP_041153939.1">
    <property type="nucleotide sequence ID" value="XM_041307622.1"/>
</dbReference>
<feature type="region of interest" description="Disordered" evidence="1">
    <location>
        <begin position="129"/>
        <end position="196"/>
    </location>
</feature>
<reference evidence="2" key="1">
    <citation type="journal article" date="2020" name="New Phytol.">
        <title>Comparative genomics reveals dynamic genome evolution in host specialist ectomycorrhizal fungi.</title>
        <authorList>
            <person name="Lofgren L.A."/>
            <person name="Nguyen N.H."/>
            <person name="Vilgalys R."/>
            <person name="Ruytinx J."/>
            <person name="Liao H.L."/>
            <person name="Branco S."/>
            <person name="Kuo A."/>
            <person name="LaButti K."/>
            <person name="Lipzen A."/>
            <person name="Andreopoulos W."/>
            <person name="Pangilinan J."/>
            <person name="Riley R."/>
            <person name="Hundley H."/>
            <person name="Na H."/>
            <person name="Barry K."/>
            <person name="Grigoriev I.V."/>
            <person name="Stajich J.E."/>
            <person name="Kennedy P.G."/>
        </authorList>
    </citation>
    <scope>NUCLEOTIDE SEQUENCE</scope>
    <source>
        <strain evidence="2">S12</strain>
    </source>
</reference>
<feature type="compositionally biased region" description="Low complexity" evidence="1">
    <location>
        <begin position="143"/>
        <end position="157"/>
    </location>
</feature>
<keyword evidence="3" id="KW-1185">Reference proteome</keyword>
<dbReference type="Proteomes" id="UP000719766">
    <property type="component" value="Unassembled WGS sequence"/>
</dbReference>
<feature type="compositionally biased region" description="Basic residues" evidence="1">
    <location>
        <begin position="160"/>
        <end position="174"/>
    </location>
</feature>
<evidence type="ECO:0000256" key="1">
    <source>
        <dbReference type="SAM" id="MobiDB-lite"/>
    </source>
</evidence>
<protein>
    <submittedName>
        <fullName evidence="2">Uncharacterized protein</fullName>
    </submittedName>
</protein>